<dbReference type="NCBIfam" id="TIGR00453">
    <property type="entry name" value="ispD"/>
    <property type="match status" value="1"/>
</dbReference>
<sequence>MPFLSMIIAAAGRGRRLGREVNKVFLPLAGKPMLAYSLAVAAASPLVDEIIIVTRPDDIPLCRQVVAGEGAGKVKAIVAGGAERQDSIAEGLKAVARAAEWVAVHDGARPFLTPALLEKTILAARTTGAAIAALPVKETIKQGGEAGIVAATLDRKGLWSAQTPQVFRREWLVDAYREAAEKGWQATDDAALVERLGYPVKLVPGEETNIKITTPGDLVLAGALLAGEK</sequence>
<dbReference type="Pfam" id="PF01128">
    <property type="entry name" value="IspD"/>
    <property type="match status" value="1"/>
</dbReference>
<dbReference type="Gene3D" id="3.90.550.10">
    <property type="entry name" value="Spore Coat Polysaccharide Biosynthesis Protein SpsA, Chain A"/>
    <property type="match status" value="1"/>
</dbReference>
<name>A0A0S6UDX1_NEOTH</name>
<feature type="site" description="Transition state stabilizer" evidence="4">
    <location>
        <position position="23"/>
    </location>
</feature>
<evidence type="ECO:0000256" key="2">
    <source>
        <dbReference type="ARBA" id="ARBA00022695"/>
    </source>
</evidence>
<evidence type="ECO:0000256" key="1">
    <source>
        <dbReference type="ARBA" id="ARBA00022679"/>
    </source>
</evidence>
<comment type="similarity">
    <text evidence="4">Belongs to the IspD/TarI cytidylyltransferase family. IspD subfamily.</text>
</comment>
<evidence type="ECO:0000256" key="4">
    <source>
        <dbReference type="HAMAP-Rule" id="MF_00108"/>
    </source>
</evidence>
<dbReference type="PANTHER" id="PTHR32125:SF4">
    <property type="entry name" value="2-C-METHYL-D-ERYTHRITOL 4-PHOSPHATE CYTIDYLYLTRANSFERASE, CHLOROPLASTIC"/>
    <property type="match status" value="1"/>
</dbReference>
<dbReference type="RefSeq" id="WP_025773583.1">
    <property type="nucleotide sequence ID" value="NZ_DF238840.1"/>
</dbReference>
<accession>A0A0S6UDX1</accession>
<keyword evidence="3 4" id="KW-0414">Isoprene biosynthesis</keyword>
<dbReference type="AlphaFoldDB" id="A0A0S6UDX1"/>
<dbReference type="InterPro" id="IPR050088">
    <property type="entry name" value="IspD/TarI_cytidylyltransf_bact"/>
</dbReference>
<feature type="site" description="Positions MEP for the nucleophilic attack" evidence="4">
    <location>
        <position position="155"/>
    </location>
</feature>
<evidence type="ECO:0000256" key="3">
    <source>
        <dbReference type="ARBA" id="ARBA00023229"/>
    </source>
</evidence>
<protein>
    <recommendedName>
        <fullName evidence="4">2-C-methyl-D-erythritol 4-phosphate cytidylyltransferase</fullName>
        <ecNumber evidence="4">2.7.7.60</ecNumber>
    </recommendedName>
    <alternativeName>
        <fullName evidence="4">4-diphosphocytidyl-2C-methyl-D-erythritol synthase</fullName>
    </alternativeName>
    <alternativeName>
        <fullName evidence="4">MEP cytidylyltransferase</fullName>
        <shortName evidence="4">MCT</shortName>
    </alternativeName>
</protein>
<dbReference type="GO" id="GO:0050518">
    <property type="term" value="F:2-C-methyl-D-erythritol 4-phosphate cytidylyltransferase activity"/>
    <property type="evidence" value="ECO:0007669"/>
    <property type="project" value="UniProtKB-UniRule"/>
</dbReference>
<dbReference type="SUPFAM" id="SSF53448">
    <property type="entry name" value="Nucleotide-diphospho-sugar transferases"/>
    <property type="match status" value="1"/>
</dbReference>
<dbReference type="HAMAP" id="MF_00108">
    <property type="entry name" value="IspD"/>
    <property type="match status" value="1"/>
</dbReference>
<dbReference type="CDD" id="cd02516">
    <property type="entry name" value="CDP-ME_synthetase"/>
    <property type="match status" value="1"/>
</dbReference>
<dbReference type="FunFam" id="3.90.550.10:FF:000003">
    <property type="entry name" value="2-C-methyl-D-erythritol 4-phosphate cytidylyltransferase"/>
    <property type="match status" value="1"/>
</dbReference>
<dbReference type="InterPro" id="IPR029044">
    <property type="entry name" value="Nucleotide-diphossugar_trans"/>
</dbReference>
<gene>
    <name evidence="4" type="primary">ispD</name>
    <name evidence="5" type="ORF">MTY_1060</name>
</gene>
<dbReference type="PANTHER" id="PTHR32125">
    <property type="entry name" value="2-C-METHYL-D-ERYTHRITOL 4-PHOSPHATE CYTIDYLYLTRANSFERASE, CHLOROPLASTIC"/>
    <property type="match status" value="1"/>
</dbReference>
<comment type="pathway">
    <text evidence="4">Isoprenoid biosynthesis; isopentenyl diphosphate biosynthesis via DXP pathway; isopentenyl diphosphate from 1-deoxy-D-xylulose 5-phosphate: step 2/6.</text>
</comment>
<feature type="site" description="Transition state stabilizer" evidence="4">
    <location>
        <position position="16"/>
    </location>
</feature>
<feature type="site" description="Positions MEP for the nucleophilic attack" evidence="4">
    <location>
        <position position="211"/>
    </location>
</feature>
<evidence type="ECO:0000313" key="5">
    <source>
        <dbReference type="EMBL" id="GAF25724.1"/>
    </source>
</evidence>
<dbReference type="EMBL" id="DF238840">
    <property type="protein sequence ID" value="GAF25724.1"/>
    <property type="molecule type" value="Genomic_DNA"/>
</dbReference>
<dbReference type="GO" id="GO:0019288">
    <property type="term" value="P:isopentenyl diphosphate biosynthetic process, methylerythritol 4-phosphate pathway"/>
    <property type="evidence" value="ECO:0007669"/>
    <property type="project" value="UniProtKB-UniRule"/>
</dbReference>
<organism evidence="5">
    <name type="scientific">Moorella thermoacetica Y72</name>
    <dbReference type="NCBI Taxonomy" id="1325331"/>
    <lineage>
        <taxon>Bacteria</taxon>
        <taxon>Bacillati</taxon>
        <taxon>Bacillota</taxon>
        <taxon>Clostridia</taxon>
        <taxon>Neomoorellales</taxon>
        <taxon>Neomoorellaceae</taxon>
        <taxon>Neomoorella</taxon>
    </lineage>
</organism>
<dbReference type="Proteomes" id="UP000063718">
    <property type="component" value="Unassembled WGS sequence"/>
</dbReference>
<keyword evidence="1 4" id="KW-0808">Transferase</keyword>
<dbReference type="InterPro" id="IPR034683">
    <property type="entry name" value="IspD/TarI"/>
</dbReference>
<dbReference type="InterPro" id="IPR001228">
    <property type="entry name" value="IspD"/>
</dbReference>
<comment type="function">
    <text evidence="4">Catalyzes the formation of 4-diphosphocytidyl-2-C-methyl-D-erythritol from CTP and 2-C-methyl-D-erythritol 4-phosphate (MEP).</text>
</comment>
<keyword evidence="2 4" id="KW-0548">Nucleotidyltransferase</keyword>
<reference evidence="5" key="1">
    <citation type="journal article" date="2014" name="Gene">
        <title>Genome-guided analysis of transformation efficiency and carbon dioxide assimilation by Moorella thermoacetica Y72.</title>
        <authorList>
            <person name="Tsukahara K."/>
            <person name="Kita A."/>
            <person name="Nakashimada Y."/>
            <person name="Hoshino T."/>
            <person name="Murakami K."/>
        </authorList>
    </citation>
    <scope>NUCLEOTIDE SEQUENCE [LARGE SCALE GENOMIC DNA]</scope>
    <source>
        <strain evidence="5">Y72</strain>
    </source>
</reference>
<proteinExistence type="inferred from homology"/>
<comment type="catalytic activity">
    <reaction evidence="4">
        <text>2-C-methyl-D-erythritol 4-phosphate + CTP + H(+) = 4-CDP-2-C-methyl-D-erythritol + diphosphate</text>
        <dbReference type="Rhea" id="RHEA:13429"/>
        <dbReference type="ChEBI" id="CHEBI:15378"/>
        <dbReference type="ChEBI" id="CHEBI:33019"/>
        <dbReference type="ChEBI" id="CHEBI:37563"/>
        <dbReference type="ChEBI" id="CHEBI:57823"/>
        <dbReference type="ChEBI" id="CHEBI:58262"/>
        <dbReference type="EC" id="2.7.7.60"/>
    </reaction>
</comment>
<dbReference type="EC" id="2.7.7.60" evidence="4"/>
<dbReference type="UniPathway" id="UPA00056">
    <property type="reaction ID" value="UER00093"/>
</dbReference>